<sequence>KIAPIVCLLLVSLGELTHLKSGFYHLVLSLLSTMPPRKDTSNDDQPTSFQYQLNALTAKVDAILNRMATQTPPPPPPPPPPHNQPRPPKILLPNFDGSNPLDWIFQANNYFEYYSIPTAQRVTISVFYFIGDALSYWTLIDQDMVATVSEFFRQVLYLGVLLGLTLFENLILCLVKHSFPRLFALECDKHVTVYDKLSDPSLIASFRRAPRGGIEEAHLHLLAEKAATIILTNISGSEIDIPSILCPICNIAEESSSHLLFNCHVARVLLSKVTRCKNKYDLWRLQMECLLKSQRMVGYIDGQFPGNGKEKVGDIDAIASDSLVKGWILGSISEEAARKVVNHLTHMQKKIDFTAKDLWDELQRSYGPSVREQDLSRFNMNCKR</sequence>
<evidence type="ECO:0000313" key="3">
    <source>
        <dbReference type="EMBL" id="GEU72163.1"/>
    </source>
</evidence>
<proteinExistence type="predicted"/>
<dbReference type="EMBL" id="BKCJ010006438">
    <property type="protein sequence ID" value="GEU72163.1"/>
    <property type="molecule type" value="Genomic_DNA"/>
</dbReference>
<feature type="compositionally biased region" description="Pro residues" evidence="1">
    <location>
        <begin position="71"/>
        <end position="90"/>
    </location>
</feature>
<feature type="chain" id="PRO_5026732170" evidence="2">
    <location>
        <begin position="23"/>
        <end position="384"/>
    </location>
</feature>
<feature type="region of interest" description="Disordered" evidence="1">
    <location>
        <begin position="67"/>
        <end position="91"/>
    </location>
</feature>
<keyword evidence="2" id="KW-0732">Signal</keyword>
<evidence type="ECO:0000256" key="2">
    <source>
        <dbReference type="SAM" id="SignalP"/>
    </source>
</evidence>
<comment type="caution">
    <text evidence="3">The sequence shown here is derived from an EMBL/GenBank/DDBJ whole genome shotgun (WGS) entry which is preliminary data.</text>
</comment>
<reference evidence="3" key="1">
    <citation type="journal article" date="2019" name="Sci. Rep.">
        <title>Draft genome of Tanacetum cinerariifolium, the natural source of mosquito coil.</title>
        <authorList>
            <person name="Yamashiro T."/>
            <person name="Shiraishi A."/>
            <person name="Satake H."/>
            <person name="Nakayama K."/>
        </authorList>
    </citation>
    <scope>NUCLEOTIDE SEQUENCE</scope>
</reference>
<accession>A0A6L2MDT9</accession>
<dbReference type="AlphaFoldDB" id="A0A6L2MDT9"/>
<gene>
    <name evidence="3" type="ORF">Tci_044141</name>
</gene>
<organism evidence="3">
    <name type="scientific">Tanacetum cinerariifolium</name>
    <name type="common">Dalmatian daisy</name>
    <name type="synonym">Chrysanthemum cinerariifolium</name>
    <dbReference type="NCBI Taxonomy" id="118510"/>
    <lineage>
        <taxon>Eukaryota</taxon>
        <taxon>Viridiplantae</taxon>
        <taxon>Streptophyta</taxon>
        <taxon>Embryophyta</taxon>
        <taxon>Tracheophyta</taxon>
        <taxon>Spermatophyta</taxon>
        <taxon>Magnoliopsida</taxon>
        <taxon>eudicotyledons</taxon>
        <taxon>Gunneridae</taxon>
        <taxon>Pentapetalae</taxon>
        <taxon>asterids</taxon>
        <taxon>campanulids</taxon>
        <taxon>Asterales</taxon>
        <taxon>Asteraceae</taxon>
        <taxon>Asteroideae</taxon>
        <taxon>Anthemideae</taxon>
        <taxon>Anthemidinae</taxon>
        <taxon>Tanacetum</taxon>
    </lineage>
</organism>
<dbReference type="SUPFAM" id="SSF101447">
    <property type="entry name" value="Formin homology 2 domain (FH2 domain)"/>
    <property type="match status" value="1"/>
</dbReference>
<feature type="signal peptide" evidence="2">
    <location>
        <begin position="1"/>
        <end position="22"/>
    </location>
</feature>
<name>A0A6L2MDT9_TANCI</name>
<protein>
    <submittedName>
        <fullName evidence="3">Ankyrin repeat-containing domain, PGG domain protein</fullName>
    </submittedName>
</protein>
<feature type="non-terminal residue" evidence="3">
    <location>
        <position position="1"/>
    </location>
</feature>
<evidence type="ECO:0000256" key="1">
    <source>
        <dbReference type="SAM" id="MobiDB-lite"/>
    </source>
</evidence>